<dbReference type="EMBL" id="JACCJB010000009">
    <property type="protein sequence ID" value="KAF6224115.1"/>
    <property type="molecule type" value="Genomic_DNA"/>
</dbReference>
<evidence type="ECO:0000313" key="4">
    <source>
        <dbReference type="Proteomes" id="UP000593566"/>
    </source>
</evidence>
<feature type="transmembrane region" description="Helical" evidence="1">
    <location>
        <begin position="78"/>
        <end position="97"/>
    </location>
</feature>
<evidence type="ECO:0000256" key="1">
    <source>
        <dbReference type="SAM" id="Phobius"/>
    </source>
</evidence>
<organism evidence="3 4">
    <name type="scientific">Letharia lupina</name>
    <dbReference type="NCBI Taxonomy" id="560253"/>
    <lineage>
        <taxon>Eukaryota</taxon>
        <taxon>Fungi</taxon>
        <taxon>Dikarya</taxon>
        <taxon>Ascomycota</taxon>
        <taxon>Pezizomycotina</taxon>
        <taxon>Lecanoromycetes</taxon>
        <taxon>OSLEUM clade</taxon>
        <taxon>Lecanoromycetidae</taxon>
        <taxon>Lecanorales</taxon>
        <taxon>Lecanorineae</taxon>
        <taxon>Parmeliaceae</taxon>
        <taxon>Letharia</taxon>
    </lineage>
</organism>
<reference evidence="3 4" key="1">
    <citation type="journal article" date="2020" name="Genomics">
        <title>Complete, high-quality genomes from long-read metagenomic sequencing of two wolf lichen thalli reveals enigmatic genome architecture.</title>
        <authorList>
            <person name="McKenzie S.K."/>
            <person name="Walston R.F."/>
            <person name="Allen J.L."/>
        </authorList>
    </citation>
    <scope>NUCLEOTIDE SEQUENCE [LARGE SCALE GENOMIC DNA]</scope>
    <source>
        <strain evidence="3">WasteWater1</strain>
    </source>
</reference>
<keyword evidence="4" id="KW-1185">Reference proteome</keyword>
<feature type="chain" id="PRO_5034319843" evidence="2">
    <location>
        <begin position="17"/>
        <end position="180"/>
    </location>
</feature>
<feature type="transmembrane region" description="Helical" evidence="1">
    <location>
        <begin position="103"/>
        <end position="123"/>
    </location>
</feature>
<evidence type="ECO:0000313" key="3">
    <source>
        <dbReference type="EMBL" id="KAF6224115.1"/>
    </source>
</evidence>
<proteinExistence type="predicted"/>
<protein>
    <submittedName>
        <fullName evidence="3">Uncharacterized protein</fullName>
    </submittedName>
</protein>
<keyword evidence="1" id="KW-0472">Membrane</keyword>
<sequence>MAYVLAGASLSRLVLATDCHDANVDDLTDAYTASSKSELSSGLRWFYCAGLGVALLSMSIISLCHVHKEFDGERIGKRYRISVRVSVAIILIFLPLADSLSSLKLVSITTGLIVLTLMIDVYGSTSIHDDFWKCTTQCRYRANCHIKKKLAMDAVKKGATIRLDEVRLEIGREKAYYDQV</sequence>
<feature type="transmembrane region" description="Helical" evidence="1">
    <location>
        <begin position="44"/>
        <end position="66"/>
    </location>
</feature>
<evidence type="ECO:0000256" key="2">
    <source>
        <dbReference type="SAM" id="SignalP"/>
    </source>
</evidence>
<keyword evidence="1" id="KW-1133">Transmembrane helix</keyword>
<accession>A0A8H6CIB0</accession>
<name>A0A8H6CIB0_9LECA</name>
<dbReference type="AlphaFoldDB" id="A0A8H6CIB0"/>
<dbReference type="GeneID" id="59339079"/>
<comment type="caution">
    <text evidence="3">The sequence shown here is derived from an EMBL/GenBank/DDBJ whole genome shotgun (WGS) entry which is preliminary data.</text>
</comment>
<feature type="signal peptide" evidence="2">
    <location>
        <begin position="1"/>
        <end position="16"/>
    </location>
</feature>
<keyword evidence="1" id="KW-0812">Transmembrane</keyword>
<gene>
    <name evidence="3" type="ORF">HO133_010689</name>
</gene>
<keyword evidence="2" id="KW-0732">Signal</keyword>
<dbReference type="RefSeq" id="XP_037153175.1">
    <property type="nucleotide sequence ID" value="XM_037301541.1"/>
</dbReference>
<dbReference type="Proteomes" id="UP000593566">
    <property type="component" value="Unassembled WGS sequence"/>
</dbReference>